<evidence type="ECO:0000256" key="6">
    <source>
        <dbReference type="RuleBase" id="RU003939"/>
    </source>
</evidence>
<evidence type="ECO:0000256" key="2">
    <source>
        <dbReference type="ARBA" id="ARBA00010529"/>
    </source>
</evidence>
<dbReference type="Proteomes" id="UP000254602">
    <property type="component" value="Unassembled WGS sequence"/>
</dbReference>
<evidence type="ECO:0000256" key="4">
    <source>
        <dbReference type="ARBA" id="ARBA00023067"/>
    </source>
</evidence>
<dbReference type="EMBL" id="UGUY01000001">
    <property type="protein sequence ID" value="SUD69416.1"/>
    <property type="molecule type" value="Genomic_DNA"/>
</dbReference>
<evidence type="ECO:0000256" key="5">
    <source>
        <dbReference type="ARBA" id="ARBA00023125"/>
    </source>
</evidence>
<protein>
    <submittedName>
        <fullName evidence="7">Histone family protein DNA-binding protein</fullName>
    </submittedName>
</protein>
<evidence type="ECO:0000256" key="3">
    <source>
        <dbReference type="ARBA" id="ARBA00011870"/>
    </source>
</evidence>
<gene>
    <name evidence="7" type="primary">hup</name>
    <name evidence="7" type="ORF">NCTC7914_03559</name>
</gene>
<dbReference type="GO" id="GO:0005829">
    <property type="term" value="C:cytosol"/>
    <property type="evidence" value="ECO:0007669"/>
    <property type="project" value="TreeGrafter"/>
</dbReference>
<dbReference type="SMART" id="SM00411">
    <property type="entry name" value="BHL"/>
    <property type="match status" value="1"/>
</dbReference>
<dbReference type="Pfam" id="PF00216">
    <property type="entry name" value="Bac_DNA_binding"/>
    <property type="match status" value="1"/>
</dbReference>
<evidence type="ECO:0000256" key="1">
    <source>
        <dbReference type="ARBA" id="ARBA00003819"/>
    </source>
</evidence>
<dbReference type="PRINTS" id="PR01727">
    <property type="entry name" value="DNABINDINGHU"/>
</dbReference>
<comment type="function">
    <text evidence="1">Histone-like DNA-binding protein which is capable of wrapping DNA to stabilize it, and thus to prevent its denaturation under extreme environmental conditions.</text>
</comment>
<evidence type="ECO:0000313" key="8">
    <source>
        <dbReference type="Proteomes" id="UP000254602"/>
    </source>
</evidence>
<dbReference type="GO" id="GO:0003677">
    <property type="term" value="F:DNA binding"/>
    <property type="evidence" value="ECO:0007669"/>
    <property type="project" value="UniProtKB-KW"/>
</dbReference>
<dbReference type="InterPro" id="IPR000119">
    <property type="entry name" value="Hist_DNA-bd"/>
</dbReference>
<keyword evidence="5 7" id="KW-0238">DNA-binding</keyword>
<keyword evidence="4" id="KW-0226">DNA condensation</keyword>
<dbReference type="AlphaFoldDB" id="A0A379KN16"/>
<accession>A0A379KN16</accession>
<reference evidence="7 8" key="1">
    <citation type="submission" date="2018-06" db="EMBL/GenBank/DDBJ databases">
        <authorList>
            <consortium name="Pathogen Informatics"/>
            <person name="Doyle S."/>
        </authorList>
    </citation>
    <scope>NUCLEOTIDE SEQUENCE [LARGE SCALE GENOMIC DNA]</scope>
    <source>
        <strain evidence="7 8">NCTC7914</strain>
    </source>
</reference>
<organism evidence="7 8">
    <name type="scientific">Pseudomonas putida</name>
    <name type="common">Arthrobacter siderocapsulatus</name>
    <dbReference type="NCBI Taxonomy" id="303"/>
    <lineage>
        <taxon>Bacteria</taxon>
        <taxon>Pseudomonadati</taxon>
        <taxon>Pseudomonadota</taxon>
        <taxon>Gammaproteobacteria</taxon>
        <taxon>Pseudomonadales</taxon>
        <taxon>Pseudomonadaceae</taxon>
        <taxon>Pseudomonas</taxon>
    </lineage>
</organism>
<dbReference type="InterPro" id="IPR010992">
    <property type="entry name" value="IHF-like_DNA-bd_dom_sf"/>
</dbReference>
<evidence type="ECO:0000313" key="7">
    <source>
        <dbReference type="EMBL" id="SUD69416.1"/>
    </source>
</evidence>
<dbReference type="PANTHER" id="PTHR33175:SF3">
    <property type="entry name" value="DNA-BINDING PROTEIN HU-BETA"/>
    <property type="match status" value="1"/>
</dbReference>
<dbReference type="GO" id="GO:0030527">
    <property type="term" value="F:structural constituent of chromatin"/>
    <property type="evidence" value="ECO:0007669"/>
    <property type="project" value="InterPro"/>
</dbReference>
<sequence length="97" mass="10625">MNKSELIADVALKADLTKVEAGNVVEALIEAITESLVKKREVRLVGFGSFTTDVRQVRKGRDPRTGKEIQIKQATVVKFKPGKGLKDAVMGQDQDSQ</sequence>
<dbReference type="CDD" id="cd13831">
    <property type="entry name" value="HU"/>
    <property type="match status" value="1"/>
</dbReference>
<dbReference type="GO" id="GO:0030261">
    <property type="term" value="P:chromosome condensation"/>
    <property type="evidence" value="ECO:0007669"/>
    <property type="project" value="UniProtKB-KW"/>
</dbReference>
<dbReference type="Gene3D" id="4.10.520.10">
    <property type="entry name" value="IHF-like DNA-binding proteins"/>
    <property type="match status" value="1"/>
</dbReference>
<dbReference type="PANTHER" id="PTHR33175">
    <property type="entry name" value="DNA-BINDING PROTEIN HU"/>
    <property type="match status" value="1"/>
</dbReference>
<comment type="similarity">
    <text evidence="2 6">Belongs to the bacterial histone-like protein family.</text>
</comment>
<name>A0A379KN16_PSEPU</name>
<comment type="subunit">
    <text evidence="3">Heterodimer of an alpha and a beta chain.</text>
</comment>
<proteinExistence type="inferred from homology"/>
<dbReference type="SUPFAM" id="SSF47729">
    <property type="entry name" value="IHF-like DNA-binding proteins"/>
    <property type="match status" value="1"/>
</dbReference>